<dbReference type="PANTHER" id="PTHR45953">
    <property type="entry name" value="IDURONATE 2-SULFATASE"/>
    <property type="match status" value="1"/>
</dbReference>
<dbReference type="InterPro" id="IPR017850">
    <property type="entry name" value="Alkaline_phosphatase_core_sf"/>
</dbReference>
<proteinExistence type="inferred from homology"/>
<dbReference type="RefSeq" id="WP_274151686.1">
    <property type="nucleotide sequence ID" value="NZ_CP117811.1"/>
</dbReference>
<dbReference type="SUPFAM" id="SSF53649">
    <property type="entry name" value="Alkaline phosphatase-like"/>
    <property type="match status" value="1"/>
</dbReference>
<name>A0ABY7VT13_9BACT</name>
<evidence type="ECO:0000256" key="3">
    <source>
        <dbReference type="ARBA" id="ARBA00022723"/>
    </source>
</evidence>
<evidence type="ECO:0000259" key="7">
    <source>
        <dbReference type="Pfam" id="PF00884"/>
    </source>
</evidence>
<sequence length="469" mass="53461">MYKIYSLAIVILMTCSLFSSEQEAKKDIVFIVVDDLNDWIGVMGGHPQSKTPNLDALASRGVLFNNAHCNAPQCGPSRMSFLTGLYPKSTGKYFNVAKKMPFFKDQPLKGVTSKNPPKKPFDFHTHFMNQNYRVVSGGKVAHGSLKSKIDNKFDRPKEVKNFTNKKVNLWREGGPQNLQDSQTGDYKTAQWAIEQWNKKSDKPLLMSVGFFRPHRPFNVPKEYFDKFPLESIELPVRPEFDDLEDLPEYGKALARSNAHKDLFKPRTVHEHILHLGGEDEWKYMVQSYLACINYVDTQIGLFLEALKNNPRGNNTVIILTSDHGWDLGEKEHWCKAALWRQTTRVPYIVVAPGLSNSGTVNNQPISHVDIYPTLCDFAGVAKPKHLEGQSILPLLKDSKAKRDAAFISYGPQNTAVQSERYRYISYEDGSGELYDHQKDPHEWSNLSSNPEYAEIKRKMIKQAKAFEKQ</sequence>
<keyword evidence="5" id="KW-0378">Hydrolase</keyword>
<evidence type="ECO:0000256" key="1">
    <source>
        <dbReference type="ARBA" id="ARBA00001913"/>
    </source>
</evidence>
<gene>
    <name evidence="8" type="ORF">PQO03_05240</name>
</gene>
<comment type="cofactor">
    <cofactor evidence="1">
        <name>Ca(2+)</name>
        <dbReference type="ChEBI" id="CHEBI:29108"/>
    </cofactor>
</comment>
<dbReference type="CDD" id="cd16030">
    <property type="entry name" value="iduronate-2-sulfatase"/>
    <property type="match status" value="1"/>
</dbReference>
<organism evidence="8 9">
    <name type="scientific">Lentisphaera profundi</name>
    <dbReference type="NCBI Taxonomy" id="1658616"/>
    <lineage>
        <taxon>Bacteria</taxon>
        <taxon>Pseudomonadati</taxon>
        <taxon>Lentisphaerota</taxon>
        <taxon>Lentisphaeria</taxon>
        <taxon>Lentisphaerales</taxon>
        <taxon>Lentisphaeraceae</taxon>
        <taxon>Lentisphaera</taxon>
    </lineage>
</organism>
<protein>
    <submittedName>
        <fullName evidence="8">Sulfatase</fullName>
    </submittedName>
</protein>
<evidence type="ECO:0000313" key="9">
    <source>
        <dbReference type="Proteomes" id="UP001214250"/>
    </source>
</evidence>
<dbReference type="InterPro" id="IPR000917">
    <property type="entry name" value="Sulfatase_N"/>
</dbReference>
<dbReference type="EMBL" id="CP117811">
    <property type="protein sequence ID" value="WDE97355.1"/>
    <property type="molecule type" value="Genomic_DNA"/>
</dbReference>
<keyword evidence="4" id="KW-0732">Signal</keyword>
<keyword evidence="3" id="KW-0479">Metal-binding</keyword>
<reference evidence="8 9" key="1">
    <citation type="submission" date="2023-02" db="EMBL/GenBank/DDBJ databases">
        <title>Genome sequence of Lentisphaera profundi SAORIC-696.</title>
        <authorList>
            <person name="Kim e."/>
            <person name="Cho J.-C."/>
            <person name="Choi A."/>
            <person name="Kang I."/>
        </authorList>
    </citation>
    <scope>NUCLEOTIDE SEQUENCE [LARGE SCALE GENOMIC DNA]</scope>
    <source>
        <strain evidence="8 9">SAORIC-696</strain>
    </source>
</reference>
<evidence type="ECO:0000256" key="4">
    <source>
        <dbReference type="ARBA" id="ARBA00022729"/>
    </source>
</evidence>
<dbReference type="PANTHER" id="PTHR45953:SF1">
    <property type="entry name" value="IDURONATE 2-SULFATASE"/>
    <property type="match status" value="1"/>
</dbReference>
<evidence type="ECO:0000256" key="5">
    <source>
        <dbReference type="ARBA" id="ARBA00022801"/>
    </source>
</evidence>
<accession>A0ABY7VT13</accession>
<comment type="similarity">
    <text evidence="2">Belongs to the sulfatase family.</text>
</comment>
<dbReference type="Pfam" id="PF00884">
    <property type="entry name" value="Sulfatase"/>
    <property type="match status" value="1"/>
</dbReference>
<dbReference type="InterPro" id="IPR035874">
    <property type="entry name" value="IDS"/>
</dbReference>
<dbReference type="Gene3D" id="3.40.720.10">
    <property type="entry name" value="Alkaline Phosphatase, subunit A"/>
    <property type="match status" value="1"/>
</dbReference>
<keyword evidence="6" id="KW-0106">Calcium</keyword>
<feature type="domain" description="Sulfatase N-terminal" evidence="7">
    <location>
        <begin position="27"/>
        <end position="380"/>
    </location>
</feature>
<evidence type="ECO:0000256" key="2">
    <source>
        <dbReference type="ARBA" id="ARBA00008779"/>
    </source>
</evidence>
<evidence type="ECO:0000256" key="6">
    <source>
        <dbReference type="ARBA" id="ARBA00022837"/>
    </source>
</evidence>
<evidence type="ECO:0000313" key="8">
    <source>
        <dbReference type="EMBL" id="WDE97355.1"/>
    </source>
</evidence>
<keyword evidence="9" id="KW-1185">Reference proteome</keyword>
<dbReference type="Proteomes" id="UP001214250">
    <property type="component" value="Chromosome 1"/>
</dbReference>